<dbReference type="GeneID" id="28724708"/>
<proteinExistence type="predicted"/>
<gene>
    <name evidence="2" type="ORF">AW171_hschr53369</name>
</gene>
<reference evidence="2 3" key="1">
    <citation type="submission" date="2016-01" db="EMBL/GenBank/DDBJ databases">
        <title>Genome sequence of the yeast Holleya sinecauda.</title>
        <authorList>
            <person name="Dietrich F.S."/>
        </authorList>
    </citation>
    <scope>NUCLEOTIDE SEQUENCE [LARGE SCALE GENOMIC DNA]</scope>
    <source>
        <strain evidence="2 3">ATCC 58844</strain>
    </source>
</reference>
<keyword evidence="1" id="KW-0812">Transmembrane</keyword>
<evidence type="ECO:0000313" key="2">
    <source>
        <dbReference type="EMBL" id="AMD21419.1"/>
    </source>
</evidence>
<name>A0A0X8HTX4_9SACH</name>
<protein>
    <submittedName>
        <fullName evidence="2">HER140Cp</fullName>
    </submittedName>
</protein>
<keyword evidence="1" id="KW-1133">Transmembrane helix</keyword>
<evidence type="ECO:0000256" key="1">
    <source>
        <dbReference type="SAM" id="Phobius"/>
    </source>
</evidence>
<dbReference type="AlphaFoldDB" id="A0A0X8HTX4"/>
<accession>A0A0X8HTX4</accession>
<keyword evidence="3" id="KW-1185">Reference proteome</keyword>
<dbReference type="EMBL" id="CP014245">
    <property type="protein sequence ID" value="AMD21419.1"/>
    <property type="molecule type" value="Genomic_DNA"/>
</dbReference>
<dbReference type="OrthoDB" id="5817083at2759"/>
<feature type="transmembrane region" description="Helical" evidence="1">
    <location>
        <begin position="231"/>
        <end position="254"/>
    </location>
</feature>
<keyword evidence="1" id="KW-0472">Membrane</keyword>
<organism evidence="2 3">
    <name type="scientific">Eremothecium sinecaudum</name>
    <dbReference type="NCBI Taxonomy" id="45286"/>
    <lineage>
        <taxon>Eukaryota</taxon>
        <taxon>Fungi</taxon>
        <taxon>Dikarya</taxon>
        <taxon>Ascomycota</taxon>
        <taxon>Saccharomycotina</taxon>
        <taxon>Saccharomycetes</taxon>
        <taxon>Saccharomycetales</taxon>
        <taxon>Saccharomycetaceae</taxon>
        <taxon>Eremothecium</taxon>
    </lineage>
</organism>
<dbReference type="RefSeq" id="XP_017988415.1">
    <property type="nucleotide sequence ID" value="XM_018132926.1"/>
</dbReference>
<evidence type="ECO:0000313" key="3">
    <source>
        <dbReference type="Proteomes" id="UP000243052"/>
    </source>
</evidence>
<dbReference type="Proteomes" id="UP000243052">
    <property type="component" value="Chromosome v"/>
</dbReference>
<sequence length="266" mass="30100">MIDVYFDKPSTIPCKKDLLSEQDHPTNSTPEDCDVSNDPVETTNFVKNAWTYLDFIDSYFSRIESGYPTIALLMRIVRAGAIITRQLLCADAAFGSLLGISDFITPTHEKLLFWFGFPLYLASGTLRDPIGDAHRLLFALEIVCGRGLQKYGTLTPILLLSLPYFYRSIWVNNNAHYDILAGNGDAGDLTTPINDSLIWPILGKFLNQHVLSRLPYYSNLLDSCTRTPEEALWFGNIFGCFLLLILKDSLMWMIMRSDRIRGHIGM</sequence>